<keyword evidence="4" id="KW-1185">Reference proteome</keyword>
<dbReference type="InterPro" id="IPR007210">
    <property type="entry name" value="ABC_Gly_betaine_transp_sub-bd"/>
</dbReference>
<reference evidence="3 4" key="2">
    <citation type="submission" date="2019-09" db="EMBL/GenBank/DDBJ databases">
        <title>Complete Genome Sequence and Methylome Analysis of free living Spirochaetas.</title>
        <authorList>
            <person name="Leshcheva N."/>
            <person name="Mikheeva N."/>
        </authorList>
    </citation>
    <scope>NUCLEOTIDE SEQUENCE [LARGE SCALE GENOMIC DNA]</scope>
    <source>
        <strain evidence="3 4">P</strain>
    </source>
</reference>
<dbReference type="PROSITE" id="PS51257">
    <property type="entry name" value="PROKAR_LIPOPROTEIN"/>
    <property type="match status" value="1"/>
</dbReference>
<gene>
    <name evidence="3" type="ORF">EW093_04655</name>
</gene>
<dbReference type="KEGG" id="sper:EW093_04655"/>
<dbReference type="AlphaFoldDB" id="A0A5C1QAD9"/>
<dbReference type="EMBL" id="CP035807">
    <property type="protein sequence ID" value="QEN04020.1"/>
    <property type="molecule type" value="Genomic_DNA"/>
</dbReference>
<proteinExistence type="predicted"/>
<dbReference type="GO" id="GO:0043190">
    <property type="term" value="C:ATP-binding cassette (ABC) transporter complex"/>
    <property type="evidence" value="ECO:0007669"/>
    <property type="project" value="InterPro"/>
</dbReference>
<protein>
    <submittedName>
        <fullName evidence="3">ABC transporter substrate-binding protein</fullName>
    </submittedName>
</protein>
<sequence>MKKIVVAMLLAVSLLLTGCAKQDDGSKKIVFGDKSWDSIKVHNRIMAFIIENGYEGYEIDYIAGDTIPVVNGVMQGDIDVDMESWHSNFRELYDKAIKQGKLIDLGKNLPDAPQGWFVPRYLVEGDDALAPDLKSVKDLAKYPELFTDPEDKTKGLIYGGCAGWGQLPISQKIFDDAGLEDKFNFGIAGSGTALAGTMVGQYKKEQGWVGYYWAPTAILGKLDMVMLEGSRYEPADVNILISEEMEEKAPEIVEVLKKYSTTVAQNNKFLALMEDNEWSYEETAKWFLTTYKDLWKSWVPADVATKVESAL</sequence>
<reference evidence="3 4" key="1">
    <citation type="submission" date="2019-02" db="EMBL/GenBank/DDBJ databases">
        <authorList>
            <person name="Fomenkov A."/>
            <person name="Dubinina G."/>
            <person name="Grabovich M."/>
            <person name="Vincze T."/>
            <person name="Roberts R.J."/>
        </authorList>
    </citation>
    <scope>NUCLEOTIDE SEQUENCE [LARGE SCALE GENOMIC DNA]</scope>
    <source>
        <strain evidence="3 4">P</strain>
    </source>
</reference>
<evidence type="ECO:0000256" key="1">
    <source>
        <dbReference type="SAM" id="SignalP"/>
    </source>
</evidence>
<evidence type="ECO:0000259" key="2">
    <source>
        <dbReference type="Pfam" id="PF04069"/>
    </source>
</evidence>
<dbReference type="Proteomes" id="UP000323824">
    <property type="component" value="Chromosome"/>
</dbReference>
<feature type="signal peptide" evidence="1">
    <location>
        <begin position="1"/>
        <end position="22"/>
    </location>
</feature>
<dbReference type="Gene3D" id="3.40.190.100">
    <property type="entry name" value="Glycine betaine-binding periplasmic protein, domain 2"/>
    <property type="match status" value="1"/>
</dbReference>
<name>A0A5C1QAD9_9SPIO</name>
<evidence type="ECO:0000313" key="3">
    <source>
        <dbReference type="EMBL" id="QEN04020.1"/>
    </source>
</evidence>
<organism evidence="3 4">
    <name type="scientific">Thiospirochaeta perfilievii</name>
    <dbReference type="NCBI Taxonomy" id="252967"/>
    <lineage>
        <taxon>Bacteria</taxon>
        <taxon>Pseudomonadati</taxon>
        <taxon>Spirochaetota</taxon>
        <taxon>Spirochaetia</taxon>
        <taxon>Spirochaetales</taxon>
        <taxon>Spirochaetaceae</taxon>
        <taxon>Thiospirochaeta</taxon>
    </lineage>
</organism>
<keyword evidence="1" id="KW-0732">Signal</keyword>
<feature type="chain" id="PRO_5022873603" evidence="1">
    <location>
        <begin position="23"/>
        <end position="311"/>
    </location>
</feature>
<dbReference type="Pfam" id="PF04069">
    <property type="entry name" value="OpuAC"/>
    <property type="match status" value="1"/>
</dbReference>
<dbReference type="SUPFAM" id="SSF53850">
    <property type="entry name" value="Periplasmic binding protein-like II"/>
    <property type="match status" value="1"/>
</dbReference>
<dbReference type="Gene3D" id="3.40.190.10">
    <property type="entry name" value="Periplasmic binding protein-like II"/>
    <property type="match status" value="1"/>
</dbReference>
<accession>A0A5C1QAD9</accession>
<dbReference type="RefSeq" id="WP_149567277.1">
    <property type="nucleotide sequence ID" value="NZ_CP035807.1"/>
</dbReference>
<dbReference type="OrthoDB" id="9801163at2"/>
<evidence type="ECO:0000313" key="4">
    <source>
        <dbReference type="Proteomes" id="UP000323824"/>
    </source>
</evidence>
<dbReference type="GO" id="GO:0022857">
    <property type="term" value="F:transmembrane transporter activity"/>
    <property type="evidence" value="ECO:0007669"/>
    <property type="project" value="InterPro"/>
</dbReference>
<feature type="domain" description="ABC-type glycine betaine transport system substrate-binding" evidence="2">
    <location>
        <begin position="27"/>
        <end position="289"/>
    </location>
</feature>